<dbReference type="Proteomes" id="UP000499080">
    <property type="component" value="Unassembled WGS sequence"/>
</dbReference>
<reference evidence="2 3" key="1">
    <citation type="journal article" date="2019" name="Sci. Rep.">
        <title>Orb-weaving spider Araneus ventricosus genome elucidates the spidroin gene catalogue.</title>
        <authorList>
            <person name="Kono N."/>
            <person name="Nakamura H."/>
            <person name="Ohtoshi R."/>
            <person name="Moran D.A.P."/>
            <person name="Shinohara A."/>
            <person name="Yoshida Y."/>
            <person name="Fujiwara M."/>
            <person name="Mori M."/>
            <person name="Tomita M."/>
            <person name="Arakawa K."/>
        </authorList>
    </citation>
    <scope>NUCLEOTIDE SEQUENCE [LARGE SCALE GENOMIC DNA]</scope>
</reference>
<keyword evidence="3" id="KW-1185">Reference proteome</keyword>
<feature type="compositionally biased region" description="Basic and acidic residues" evidence="1">
    <location>
        <begin position="8"/>
        <end position="43"/>
    </location>
</feature>
<sequence>MLENGESSSKEDQGVKLRSSREDRQPREKNKERTENKKTETRRKPLRVAARCGRTNEPGLRRVRMFRESLAARYFVDAIRDEDTRNFQPD</sequence>
<evidence type="ECO:0000313" key="3">
    <source>
        <dbReference type="Proteomes" id="UP000499080"/>
    </source>
</evidence>
<accession>A0A4Y2STY6</accession>
<protein>
    <submittedName>
        <fullName evidence="2">Uncharacterized protein</fullName>
    </submittedName>
</protein>
<name>A0A4Y2STY6_ARAVE</name>
<dbReference type="AlphaFoldDB" id="A0A4Y2STY6"/>
<dbReference type="EMBL" id="BGPR01024096">
    <property type="protein sequence ID" value="GBN91848.1"/>
    <property type="molecule type" value="Genomic_DNA"/>
</dbReference>
<organism evidence="2 3">
    <name type="scientific">Araneus ventricosus</name>
    <name type="common">Orbweaver spider</name>
    <name type="synonym">Epeira ventricosa</name>
    <dbReference type="NCBI Taxonomy" id="182803"/>
    <lineage>
        <taxon>Eukaryota</taxon>
        <taxon>Metazoa</taxon>
        <taxon>Ecdysozoa</taxon>
        <taxon>Arthropoda</taxon>
        <taxon>Chelicerata</taxon>
        <taxon>Arachnida</taxon>
        <taxon>Araneae</taxon>
        <taxon>Araneomorphae</taxon>
        <taxon>Entelegynae</taxon>
        <taxon>Araneoidea</taxon>
        <taxon>Araneidae</taxon>
        <taxon>Araneus</taxon>
    </lineage>
</organism>
<evidence type="ECO:0000256" key="1">
    <source>
        <dbReference type="SAM" id="MobiDB-lite"/>
    </source>
</evidence>
<comment type="caution">
    <text evidence="2">The sequence shown here is derived from an EMBL/GenBank/DDBJ whole genome shotgun (WGS) entry which is preliminary data.</text>
</comment>
<gene>
    <name evidence="2" type="ORF">AVEN_166041_1</name>
</gene>
<feature type="region of interest" description="Disordered" evidence="1">
    <location>
        <begin position="1"/>
        <end position="47"/>
    </location>
</feature>
<evidence type="ECO:0000313" key="2">
    <source>
        <dbReference type="EMBL" id="GBN91848.1"/>
    </source>
</evidence>
<proteinExistence type="predicted"/>